<feature type="region of interest" description="Disordered" evidence="1">
    <location>
        <begin position="256"/>
        <end position="314"/>
    </location>
</feature>
<evidence type="ECO:0000313" key="3">
    <source>
        <dbReference type="Proteomes" id="UP001176059"/>
    </source>
</evidence>
<sequence>MSDTEYLSSANPMYRDPLFSFRLSLHYYYLTLFTYSTSIYPALVQPSRYSDMSIVLPPLPDPSSPSPPAFRINRRMRPINKLAELKIQMRDAQVHLFNNNPMPPFPIPLSKLVLSKRLTSAQRHNLKRNAMTQITKIMRSAMSWGDKLYWRTSESMVIKHGFDIWLQRQRGVVGGKVSSTTAIRKRVEAFLICIGQKHDDLNYDQLNEGIIFCLTHFGHIYNRWQPNKDCDDPEEAAWRADHLIFDDYLQAPASVNIEPSPKCKRKREDEELVDESSQNERPAIRRRVTRRTSMSPLQENEPNAQQIGSTSLEKSSVVAIRKVSPTKKHVLKNKFKQAVIEIVRARPLTHSMTQNMK</sequence>
<proteinExistence type="predicted"/>
<dbReference type="EMBL" id="JANVFO010000004">
    <property type="protein sequence ID" value="KAJ3736618.1"/>
    <property type="molecule type" value="Genomic_DNA"/>
</dbReference>
<evidence type="ECO:0000256" key="1">
    <source>
        <dbReference type="SAM" id="MobiDB-lite"/>
    </source>
</evidence>
<dbReference type="Proteomes" id="UP001176059">
    <property type="component" value="Unassembled WGS sequence"/>
</dbReference>
<dbReference type="AlphaFoldDB" id="A0AA38JT03"/>
<comment type="caution">
    <text evidence="2">The sequence shown here is derived from an EMBL/GenBank/DDBJ whole genome shotgun (WGS) entry which is preliminary data.</text>
</comment>
<accession>A0AA38JT03</accession>
<feature type="compositionally biased region" description="Polar residues" evidence="1">
    <location>
        <begin position="293"/>
        <end position="314"/>
    </location>
</feature>
<organism evidence="2 3">
    <name type="scientific">Lentinula guzmanii</name>
    <dbReference type="NCBI Taxonomy" id="2804957"/>
    <lineage>
        <taxon>Eukaryota</taxon>
        <taxon>Fungi</taxon>
        <taxon>Dikarya</taxon>
        <taxon>Basidiomycota</taxon>
        <taxon>Agaricomycotina</taxon>
        <taxon>Agaricomycetes</taxon>
        <taxon>Agaricomycetidae</taxon>
        <taxon>Agaricales</taxon>
        <taxon>Marasmiineae</taxon>
        <taxon>Omphalotaceae</taxon>
        <taxon>Lentinula</taxon>
    </lineage>
</organism>
<evidence type="ECO:0000313" key="2">
    <source>
        <dbReference type="EMBL" id="KAJ3736618.1"/>
    </source>
</evidence>
<name>A0AA38JT03_9AGAR</name>
<protein>
    <submittedName>
        <fullName evidence="2">Uncharacterized protein</fullName>
    </submittedName>
</protein>
<keyword evidence="3" id="KW-1185">Reference proteome</keyword>
<gene>
    <name evidence="2" type="ORF">DFJ43DRAFT_511772</name>
</gene>
<reference evidence="2" key="1">
    <citation type="submission" date="2022-08" db="EMBL/GenBank/DDBJ databases">
        <authorList>
            <consortium name="DOE Joint Genome Institute"/>
            <person name="Min B."/>
            <person name="Sierra-Patev S."/>
            <person name="Naranjo-Ortiz M."/>
            <person name="Looney B."/>
            <person name="Konkel Z."/>
            <person name="Slot J.C."/>
            <person name="Sakamoto Y."/>
            <person name="Steenwyk J.L."/>
            <person name="Rokas A."/>
            <person name="Carro J."/>
            <person name="Camarero S."/>
            <person name="Ferreira P."/>
            <person name="Molpeceres G."/>
            <person name="Ruiz-duenas F.J."/>
            <person name="Serrano A."/>
            <person name="Henrissat B."/>
            <person name="Drula E."/>
            <person name="Hughes K.W."/>
            <person name="Mata J.L."/>
            <person name="Ishikawa N.K."/>
            <person name="Vargas-Isla R."/>
            <person name="Ushijima S."/>
            <person name="Smith C.A."/>
            <person name="Ahrendt S."/>
            <person name="Andreopoulos W."/>
            <person name="He G."/>
            <person name="LaButti K."/>
            <person name="Lipzen A."/>
            <person name="Ng V."/>
            <person name="Riley R."/>
            <person name="Sandor L."/>
            <person name="Barry K."/>
            <person name="Martinez A.T."/>
            <person name="Xiao Y."/>
            <person name="Gibbons J.G."/>
            <person name="Terashima K."/>
            <person name="Hibbett D.S."/>
            <person name="Grigoriev I.V."/>
        </authorList>
    </citation>
    <scope>NUCLEOTIDE SEQUENCE</scope>
    <source>
        <strain evidence="2">ET3784</strain>
    </source>
</reference>
<reference evidence="2" key="2">
    <citation type="journal article" date="2023" name="Proc. Natl. Acad. Sci. U.S.A.">
        <title>A global phylogenomic analysis of the shiitake genus Lentinula.</title>
        <authorList>
            <person name="Sierra-Patev S."/>
            <person name="Min B."/>
            <person name="Naranjo-Ortiz M."/>
            <person name="Looney B."/>
            <person name="Konkel Z."/>
            <person name="Slot J.C."/>
            <person name="Sakamoto Y."/>
            <person name="Steenwyk J.L."/>
            <person name="Rokas A."/>
            <person name="Carro J."/>
            <person name="Camarero S."/>
            <person name="Ferreira P."/>
            <person name="Molpeceres G."/>
            <person name="Ruiz-Duenas F.J."/>
            <person name="Serrano A."/>
            <person name="Henrissat B."/>
            <person name="Drula E."/>
            <person name="Hughes K.W."/>
            <person name="Mata J.L."/>
            <person name="Ishikawa N.K."/>
            <person name="Vargas-Isla R."/>
            <person name="Ushijima S."/>
            <person name="Smith C.A."/>
            <person name="Donoghue J."/>
            <person name="Ahrendt S."/>
            <person name="Andreopoulos W."/>
            <person name="He G."/>
            <person name="LaButti K."/>
            <person name="Lipzen A."/>
            <person name="Ng V."/>
            <person name="Riley R."/>
            <person name="Sandor L."/>
            <person name="Barry K."/>
            <person name="Martinez A.T."/>
            <person name="Xiao Y."/>
            <person name="Gibbons J.G."/>
            <person name="Terashima K."/>
            <person name="Grigoriev I.V."/>
            <person name="Hibbett D."/>
        </authorList>
    </citation>
    <scope>NUCLEOTIDE SEQUENCE</scope>
    <source>
        <strain evidence="2">ET3784</strain>
    </source>
</reference>